<protein>
    <submittedName>
        <fullName evidence="2">Uncharacterized protein</fullName>
    </submittedName>
</protein>
<feature type="region of interest" description="Disordered" evidence="1">
    <location>
        <begin position="106"/>
        <end position="138"/>
    </location>
</feature>
<dbReference type="EMBL" id="KL198005">
    <property type="protein sequence ID" value="KDQ32254.1"/>
    <property type="molecule type" value="Genomic_DNA"/>
</dbReference>
<sequence length="285" mass="32077">MPAVLLGSPALRLQVQVLPGLELALLPSQEPCEHPIVPTARPYPHTDALHEPSHDQALPTANTCIYVVASHEAIPRREIQIFVLPYRINILVQILAFLDIEAGVENSDDDDDDDIDTDYAPETPSSNMTTSRHDIDPPELWNTDAESMVNDIIDRYRGSQQSTWKAQHAADRKKYTDGWKTTIAYLPSITDGDIWKVAVTVGHHLLYRKFDTAAYSLFKPGSELCVVATIYVEAQNYGAALTVLKGINNIWLRYCARSGFRSDFETGHPIHTFYDIAVNWMNMRQ</sequence>
<gene>
    <name evidence="2" type="ORF">PLEOSDRAFT_165522</name>
</gene>
<dbReference type="HOGENOM" id="CLU_977018_0_0_1"/>
<reference evidence="3" key="1">
    <citation type="journal article" date="2014" name="Proc. Natl. Acad. Sci. U.S.A.">
        <title>Extensive sampling of basidiomycete genomes demonstrates inadequacy of the white-rot/brown-rot paradigm for wood decay fungi.</title>
        <authorList>
            <person name="Riley R."/>
            <person name="Salamov A.A."/>
            <person name="Brown D.W."/>
            <person name="Nagy L.G."/>
            <person name="Floudas D."/>
            <person name="Held B.W."/>
            <person name="Levasseur A."/>
            <person name="Lombard V."/>
            <person name="Morin E."/>
            <person name="Otillar R."/>
            <person name="Lindquist E.A."/>
            <person name="Sun H."/>
            <person name="LaButti K.M."/>
            <person name="Schmutz J."/>
            <person name="Jabbour D."/>
            <person name="Luo H."/>
            <person name="Baker S.E."/>
            <person name="Pisabarro A.G."/>
            <person name="Walton J.D."/>
            <person name="Blanchette R.A."/>
            <person name="Henrissat B."/>
            <person name="Martin F."/>
            <person name="Cullen D."/>
            <person name="Hibbett D.S."/>
            <person name="Grigoriev I.V."/>
        </authorList>
    </citation>
    <scope>NUCLEOTIDE SEQUENCE [LARGE SCALE GENOMIC DNA]</scope>
    <source>
        <strain evidence="3">PC15</strain>
    </source>
</reference>
<dbReference type="Proteomes" id="UP000027073">
    <property type="component" value="Unassembled WGS sequence"/>
</dbReference>
<organism evidence="2 3">
    <name type="scientific">Pleurotus ostreatus (strain PC15)</name>
    <name type="common">Oyster mushroom</name>
    <dbReference type="NCBI Taxonomy" id="1137138"/>
    <lineage>
        <taxon>Eukaryota</taxon>
        <taxon>Fungi</taxon>
        <taxon>Dikarya</taxon>
        <taxon>Basidiomycota</taxon>
        <taxon>Agaricomycotina</taxon>
        <taxon>Agaricomycetes</taxon>
        <taxon>Agaricomycetidae</taxon>
        <taxon>Agaricales</taxon>
        <taxon>Pleurotineae</taxon>
        <taxon>Pleurotaceae</taxon>
        <taxon>Pleurotus</taxon>
    </lineage>
</organism>
<proteinExistence type="predicted"/>
<evidence type="ECO:0000313" key="3">
    <source>
        <dbReference type="Proteomes" id="UP000027073"/>
    </source>
</evidence>
<feature type="compositionally biased region" description="Acidic residues" evidence="1">
    <location>
        <begin position="106"/>
        <end position="119"/>
    </location>
</feature>
<evidence type="ECO:0000313" key="2">
    <source>
        <dbReference type="EMBL" id="KDQ32254.1"/>
    </source>
</evidence>
<dbReference type="VEuPathDB" id="FungiDB:PLEOSDRAFT_165522"/>
<dbReference type="InParanoid" id="A0A067NWF3"/>
<accession>A0A067NWF3</accession>
<name>A0A067NWF3_PLEO1</name>
<evidence type="ECO:0000256" key="1">
    <source>
        <dbReference type="SAM" id="MobiDB-lite"/>
    </source>
</evidence>
<dbReference type="OrthoDB" id="10428725at2759"/>
<dbReference type="AlphaFoldDB" id="A0A067NWF3"/>